<evidence type="ECO:0000313" key="4">
    <source>
        <dbReference type="EMBL" id="APM37676.1"/>
    </source>
</evidence>
<dbReference type="OrthoDB" id="9762883at2"/>
<feature type="transmembrane region" description="Helical" evidence="1">
    <location>
        <begin position="170"/>
        <end position="195"/>
    </location>
</feature>
<dbReference type="PANTHER" id="PTHR34978:SF3">
    <property type="entry name" value="SLR0241 PROTEIN"/>
    <property type="match status" value="1"/>
</dbReference>
<organism evidence="4 5">
    <name type="scientific">Clostridium kluyveri</name>
    <dbReference type="NCBI Taxonomy" id="1534"/>
    <lineage>
        <taxon>Bacteria</taxon>
        <taxon>Bacillati</taxon>
        <taxon>Bacillota</taxon>
        <taxon>Clostridia</taxon>
        <taxon>Eubacteriales</taxon>
        <taxon>Clostridiaceae</taxon>
        <taxon>Clostridium</taxon>
    </lineage>
</organism>
<dbReference type="AlphaFoldDB" id="A0A1L5F3V2"/>
<dbReference type="PANTHER" id="PTHR34978">
    <property type="entry name" value="POSSIBLE SENSOR-TRANSDUCER PROTEIN BLAR"/>
    <property type="match status" value="1"/>
</dbReference>
<feature type="transmembrane region" description="Helical" evidence="1">
    <location>
        <begin position="110"/>
        <end position="133"/>
    </location>
</feature>
<evidence type="ECO:0000256" key="1">
    <source>
        <dbReference type="SAM" id="Phobius"/>
    </source>
</evidence>
<feature type="transmembrane region" description="Helical" evidence="1">
    <location>
        <begin position="6"/>
        <end position="26"/>
    </location>
</feature>
<gene>
    <name evidence="4" type="ORF">BS101_02365</name>
</gene>
<feature type="domain" description="DUF4829" evidence="3">
    <location>
        <begin position="351"/>
        <end position="471"/>
    </location>
</feature>
<dbReference type="RefSeq" id="WP_073537364.1">
    <property type="nucleotide sequence ID" value="NZ_CP018335.1"/>
</dbReference>
<feature type="transmembrane region" description="Helical" evidence="1">
    <location>
        <begin position="38"/>
        <end position="60"/>
    </location>
</feature>
<dbReference type="Pfam" id="PF05569">
    <property type="entry name" value="Peptidase_M56"/>
    <property type="match status" value="1"/>
</dbReference>
<dbReference type="Proteomes" id="UP000184604">
    <property type="component" value="Chromosome"/>
</dbReference>
<reference evidence="4 5" key="1">
    <citation type="submission" date="2016-12" db="EMBL/GenBank/DDBJ databases">
        <title>Complete genome sequence of Clostridium kluyveri JZZ isolated from the pit mud of a Chinese flavor liquor-making factory.</title>
        <authorList>
            <person name="Wang Y."/>
        </authorList>
    </citation>
    <scope>NUCLEOTIDE SEQUENCE [LARGE SCALE GENOMIC DNA]</scope>
    <source>
        <strain evidence="4 5">JZZ</strain>
    </source>
</reference>
<evidence type="ECO:0000259" key="2">
    <source>
        <dbReference type="Pfam" id="PF05569"/>
    </source>
</evidence>
<sequence length="472" mass="55282">MIEIFMKNLLKTSLTGSIIIILILILRKTLFKRYTSAFNYYIWLAVILKMIMPFKIPIYIPEKISNTFQHAPNNVKTIIDSGISLNESMKIKNSPNIITGSYPMENYFTILFYIWLIVSVIFLAYYIISYIIFNNKIKHFTYDVPDSEIRNIYSELLVEMNIKRKISLKFCRGISTPLGIGIFNSCILIPSVLYNTQELKYILKHELMHYKKYDMMYKLLVLIISSMHWFNPMVYVMCREINKDCELSCDEAVLEKSDMEERKLYASALVNSIRLNKNNTLKQNLITGFNNKNILKGRLKNMFNLKKRKKGVLIGILVVMVIIVSLISVNIFSKDDGSDKINTKGQLLQPKKVVENYIKYLNQNDKKAQKNLVTKDYASIIWGKGSKDTKNIKYINYIKIKSISEETNPFQKKSYLENGRGRRNGATEENVKIYKIEYISVDWVFHRDKETKWFTVIRKDKNSTWLIDGWGE</sequence>
<dbReference type="CDD" id="cd07341">
    <property type="entry name" value="M56_BlaR1_MecR1_like"/>
    <property type="match status" value="1"/>
</dbReference>
<feature type="transmembrane region" description="Helical" evidence="1">
    <location>
        <begin position="312"/>
        <end position="332"/>
    </location>
</feature>
<accession>A0A1L5F3V2</accession>
<dbReference type="InterPro" id="IPR032256">
    <property type="entry name" value="DUF4829"/>
</dbReference>
<dbReference type="InterPro" id="IPR008756">
    <property type="entry name" value="Peptidase_M56"/>
</dbReference>
<dbReference type="EMBL" id="CP018335">
    <property type="protein sequence ID" value="APM37676.1"/>
    <property type="molecule type" value="Genomic_DNA"/>
</dbReference>
<name>A0A1L5F3V2_CLOKL</name>
<dbReference type="Pfam" id="PF16111">
    <property type="entry name" value="DUF4829"/>
    <property type="match status" value="1"/>
</dbReference>
<keyword evidence="1" id="KW-0472">Membrane</keyword>
<evidence type="ECO:0000313" key="5">
    <source>
        <dbReference type="Proteomes" id="UP000184604"/>
    </source>
</evidence>
<evidence type="ECO:0000259" key="3">
    <source>
        <dbReference type="Pfam" id="PF16111"/>
    </source>
</evidence>
<dbReference type="InterPro" id="IPR052173">
    <property type="entry name" value="Beta-lactam_resp_regulator"/>
</dbReference>
<feature type="transmembrane region" description="Helical" evidence="1">
    <location>
        <begin position="215"/>
        <end position="238"/>
    </location>
</feature>
<keyword evidence="1" id="KW-0812">Transmembrane</keyword>
<keyword evidence="1" id="KW-1133">Transmembrane helix</keyword>
<feature type="domain" description="Peptidase M56" evidence="2">
    <location>
        <begin position="8"/>
        <end position="301"/>
    </location>
</feature>
<proteinExistence type="predicted"/>
<protein>
    <submittedName>
        <fullName evidence="4">Peptidase</fullName>
    </submittedName>
</protein>